<dbReference type="EMBL" id="BAABBF010000012">
    <property type="protein sequence ID" value="GAA3723144.1"/>
    <property type="molecule type" value="Genomic_DNA"/>
</dbReference>
<evidence type="ECO:0000256" key="1">
    <source>
        <dbReference type="SAM" id="SignalP"/>
    </source>
</evidence>
<feature type="signal peptide" evidence="1">
    <location>
        <begin position="1"/>
        <end position="25"/>
    </location>
</feature>
<sequence>MPANRLMSLLAVPIAIGLAPATALANGGGGGGGAAGGVDLIPMAQLDVPIVEGNRSSARLRLKLVLRASDPVAAAKITAEMPALREAALAGASEFARLYASPFVPVDAEKLAHDMTAALHGRDSTITAVLLVNVVASPA</sequence>
<evidence type="ECO:0000313" key="3">
    <source>
        <dbReference type="Proteomes" id="UP001500523"/>
    </source>
</evidence>
<reference evidence="3" key="1">
    <citation type="journal article" date="2019" name="Int. J. Syst. Evol. Microbiol.">
        <title>The Global Catalogue of Microorganisms (GCM) 10K type strain sequencing project: providing services to taxonomists for standard genome sequencing and annotation.</title>
        <authorList>
            <consortium name="The Broad Institute Genomics Platform"/>
            <consortium name="The Broad Institute Genome Sequencing Center for Infectious Disease"/>
            <person name="Wu L."/>
            <person name="Ma J."/>
        </authorList>
    </citation>
    <scope>NUCLEOTIDE SEQUENCE [LARGE SCALE GENOMIC DNA]</scope>
    <source>
        <strain evidence="3">JCM 17498</strain>
    </source>
</reference>
<protein>
    <submittedName>
        <fullName evidence="2">Uncharacterized protein</fullName>
    </submittedName>
</protein>
<comment type="caution">
    <text evidence="2">The sequence shown here is derived from an EMBL/GenBank/DDBJ whole genome shotgun (WGS) entry which is preliminary data.</text>
</comment>
<keyword evidence="3" id="KW-1185">Reference proteome</keyword>
<evidence type="ECO:0000313" key="2">
    <source>
        <dbReference type="EMBL" id="GAA3723144.1"/>
    </source>
</evidence>
<name>A0ABP7ET31_9SPHN</name>
<accession>A0ABP7ET31</accession>
<gene>
    <name evidence="2" type="ORF">GCM10022268_34150</name>
</gene>
<dbReference type="Proteomes" id="UP001500523">
    <property type="component" value="Unassembled WGS sequence"/>
</dbReference>
<dbReference type="RefSeq" id="WP_344694600.1">
    <property type="nucleotide sequence ID" value="NZ_BAABBF010000012.1"/>
</dbReference>
<proteinExistence type="predicted"/>
<feature type="chain" id="PRO_5047397782" evidence="1">
    <location>
        <begin position="26"/>
        <end position="139"/>
    </location>
</feature>
<organism evidence="2 3">
    <name type="scientific">Sphingomonas cynarae</name>
    <dbReference type="NCBI Taxonomy" id="930197"/>
    <lineage>
        <taxon>Bacteria</taxon>
        <taxon>Pseudomonadati</taxon>
        <taxon>Pseudomonadota</taxon>
        <taxon>Alphaproteobacteria</taxon>
        <taxon>Sphingomonadales</taxon>
        <taxon>Sphingomonadaceae</taxon>
        <taxon>Sphingomonas</taxon>
    </lineage>
</organism>
<keyword evidence="1" id="KW-0732">Signal</keyword>